<reference evidence="1" key="1">
    <citation type="journal article" date="2021" name="PeerJ">
        <title>Extensive microbial diversity within the chicken gut microbiome revealed by metagenomics and culture.</title>
        <authorList>
            <person name="Gilroy R."/>
            <person name="Ravi A."/>
            <person name="Getino M."/>
            <person name="Pursley I."/>
            <person name="Horton D.L."/>
            <person name="Alikhan N.F."/>
            <person name="Baker D."/>
            <person name="Gharbi K."/>
            <person name="Hall N."/>
            <person name="Watson M."/>
            <person name="Adriaenssens E.M."/>
            <person name="Foster-Nyarko E."/>
            <person name="Jarju S."/>
            <person name="Secka A."/>
            <person name="Antonio M."/>
            <person name="Oren A."/>
            <person name="Chaudhuri R.R."/>
            <person name="La Ragione R."/>
            <person name="Hildebrand F."/>
            <person name="Pallen M.J."/>
        </authorList>
    </citation>
    <scope>NUCLEOTIDE SEQUENCE</scope>
    <source>
        <strain evidence="1">CHK178-16964</strain>
    </source>
</reference>
<protein>
    <submittedName>
        <fullName evidence="1">Uncharacterized protein</fullName>
    </submittedName>
</protein>
<gene>
    <name evidence="1" type="ORF">IAA07_01055</name>
</gene>
<reference evidence="1" key="2">
    <citation type="submission" date="2021-04" db="EMBL/GenBank/DDBJ databases">
        <authorList>
            <person name="Gilroy R."/>
        </authorList>
    </citation>
    <scope>NUCLEOTIDE SEQUENCE</scope>
    <source>
        <strain evidence="1">CHK178-16964</strain>
    </source>
</reference>
<accession>A0A9D2HFZ0</accession>
<dbReference type="EMBL" id="DWZA01000007">
    <property type="protein sequence ID" value="HJA70152.1"/>
    <property type="molecule type" value="Genomic_DNA"/>
</dbReference>
<evidence type="ECO:0000313" key="2">
    <source>
        <dbReference type="Proteomes" id="UP000823900"/>
    </source>
</evidence>
<sequence length="152" mass="17576">MTDFYQKLSTCQSLGFYNCCEMTTVFLESKNEKTPYNLFTIFVFDERAAVHKDKKFLTPKLESISDRHSIGILRKVMTLDEAKQCYDILREAVEAKECIDMGDGVLKIGHLEEVPPIFVQQNSTVEISLNKVLKNNFRNGSYLIEFFDIEKV</sequence>
<organism evidence="1 2">
    <name type="scientific">Candidatus Lachnoclostridium stercoravium</name>
    <dbReference type="NCBI Taxonomy" id="2838633"/>
    <lineage>
        <taxon>Bacteria</taxon>
        <taxon>Bacillati</taxon>
        <taxon>Bacillota</taxon>
        <taxon>Clostridia</taxon>
        <taxon>Lachnospirales</taxon>
        <taxon>Lachnospiraceae</taxon>
    </lineage>
</organism>
<comment type="caution">
    <text evidence="1">The sequence shown here is derived from an EMBL/GenBank/DDBJ whole genome shotgun (WGS) entry which is preliminary data.</text>
</comment>
<name>A0A9D2HFZ0_9FIRM</name>
<dbReference type="AlphaFoldDB" id="A0A9D2HFZ0"/>
<evidence type="ECO:0000313" key="1">
    <source>
        <dbReference type="EMBL" id="HJA70152.1"/>
    </source>
</evidence>
<dbReference type="Proteomes" id="UP000823900">
    <property type="component" value="Unassembled WGS sequence"/>
</dbReference>
<proteinExistence type="predicted"/>